<evidence type="ECO:0000256" key="1">
    <source>
        <dbReference type="ARBA" id="ARBA00004370"/>
    </source>
</evidence>
<dbReference type="Gene3D" id="3.40.710.10">
    <property type="entry name" value="DD-peptidase/beta-lactamase superfamily"/>
    <property type="match status" value="1"/>
</dbReference>
<dbReference type="GO" id="GO:0071555">
    <property type="term" value="P:cell wall organization"/>
    <property type="evidence" value="ECO:0007669"/>
    <property type="project" value="TreeGrafter"/>
</dbReference>
<dbReference type="SUPFAM" id="SSF56601">
    <property type="entry name" value="beta-lactamase/transpeptidase-like"/>
    <property type="match status" value="1"/>
</dbReference>
<gene>
    <name evidence="7" type="ORF">FB467_1644</name>
</gene>
<evidence type="ECO:0000259" key="5">
    <source>
        <dbReference type="Pfam" id="PF00905"/>
    </source>
</evidence>
<evidence type="ECO:0000256" key="3">
    <source>
        <dbReference type="ARBA" id="ARBA00023136"/>
    </source>
</evidence>
<dbReference type="InterPro" id="IPR005311">
    <property type="entry name" value="PBP_dimer"/>
</dbReference>
<dbReference type="InterPro" id="IPR001460">
    <property type="entry name" value="PCN-bd_Tpept"/>
</dbReference>
<comment type="caution">
    <text evidence="7">The sequence shown here is derived from an EMBL/GenBank/DDBJ whole genome shotgun (WGS) entry which is preliminary data.</text>
</comment>
<dbReference type="EMBL" id="VFOP01000001">
    <property type="protein sequence ID" value="TQL50533.1"/>
    <property type="molecule type" value="Genomic_DNA"/>
</dbReference>
<sequence>MLFGVLIVFSLFAAQLVRLQGLDAASVSAAALDMRLRMATIPAARGSIVDANGLPLAESVERKHITVDSTAVVEYKKKVDGVTTTVGAQGAAEDIAAATGRDPQALLDIMQANPDSQWAYLVKDVSPQVWQEVHALGIPGIYAEDYYKRTYPRGSSHAPLVGWVGAGEQPAGGVELIYNDLLTGTPGTKTFEKGGVGPTISTADHAEEPAVPGQDVRLTIDSDLQWYAYDVIEQRVKEAKAVSGYVVITDIDGNVLALASYPSFDPAEPSQTSAGMRNAAVEDAYEPGSTGKLITAAAALEEGLVEPETPIVLPNRLPRGGTRFKDSHDPDNPYVTFAGALATSSNMGTILYGEALDDDVFYEYERKFGMGSTSGLGLPGESPGLLWEPSNWGPTTKYTMLFGQGLTSNALQQIGVFQTIANGGVHIPPRIVAGTQDEDGGFVEEPAHEGTRVVTEETADTLTSIMEHVPTQDGTAPQAAVEGYRVAGKTSTADRVDPKTGKYNTVTSAFVGFAPAEDPQIIVSVTVQAPKVGKWGGEVAGPAFADVMRFALQQQGIEPSTTESPDIELTYDPDDPAPGEPSGVTLGDIAIKDEGND</sequence>
<dbReference type="PANTHER" id="PTHR30627">
    <property type="entry name" value="PEPTIDOGLYCAN D,D-TRANSPEPTIDASE"/>
    <property type="match status" value="1"/>
</dbReference>
<evidence type="ECO:0000259" key="6">
    <source>
        <dbReference type="Pfam" id="PF03717"/>
    </source>
</evidence>
<proteinExistence type="inferred from homology"/>
<dbReference type="Proteomes" id="UP000319516">
    <property type="component" value="Unassembled WGS sequence"/>
</dbReference>
<dbReference type="GO" id="GO:0008658">
    <property type="term" value="F:penicillin binding"/>
    <property type="evidence" value="ECO:0007669"/>
    <property type="project" value="InterPro"/>
</dbReference>
<dbReference type="AlphaFoldDB" id="A0A542YR16"/>
<evidence type="ECO:0000313" key="7">
    <source>
        <dbReference type="EMBL" id="TQL50533.1"/>
    </source>
</evidence>
<evidence type="ECO:0000313" key="8">
    <source>
        <dbReference type="Proteomes" id="UP000319516"/>
    </source>
</evidence>
<comment type="similarity">
    <text evidence="2">Belongs to the transpeptidase family.</text>
</comment>
<dbReference type="Gene3D" id="3.90.1310.10">
    <property type="entry name" value="Penicillin-binding protein 2a (Domain 2)"/>
    <property type="match status" value="1"/>
</dbReference>
<reference evidence="7 8" key="1">
    <citation type="submission" date="2019-06" db="EMBL/GenBank/DDBJ databases">
        <title>Sequencing the genomes of 1000 actinobacteria strains.</title>
        <authorList>
            <person name="Klenk H.-P."/>
        </authorList>
    </citation>
    <scope>NUCLEOTIDE SEQUENCE [LARGE SCALE GENOMIC DNA]</scope>
    <source>
        <strain evidence="7 8">DSM 12335</strain>
    </source>
</reference>
<organism evidence="7 8">
    <name type="scientific">Ornithinicoccus hortensis</name>
    <dbReference type="NCBI Taxonomy" id="82346"/>
    <lineage>
        <taxon>Bacteria</taxon>
        <taxon>Bacillati</taxon>
        <taxon>Actinomycetota</taxon>
        <taxon>Actinomycetes</taxon>
        <taxon>Micrococcales</taxon>
        <taxon>Intrasporangiaceae</taxon>
        <taxon>Ornithinicoccus</taxon>
    </lineage>
</organism>
<feature type="domain" description="Penicillin-binding protein transpeptidase" evidence="5">
    <location>
        <begin position="244"/>
        <end position="548"/>
    </location>
</feature>
<evidence type="ECO:0000256" key="4">
    <source>
        <dbReference type="SAM" id="MobiDB-lite"/>
    </source>
</evidence>
<comment type="subcellular location">
    <subcellularLocation>
        <location evidence="1">Membrane</location>
    </subcellularLocation>
</comment>
<feature type="compositionally biased region" description="Acidic residues" evidence="4">
    <location>
        <begin position="565"/>
        <end position="577"/>
    </location>
</feature>
<feature type="domain" description="Penicillin-binding protein dimerisation" evidence="6">
    <location>
        <begin position="40"/>
        <end position="198"/>
    </location>
</feature>
<name>A0A542YR16_9MICO</name>
<dbReference type="PANTHER" id="PTHR30627:SF1">
    <property type="entry name" value="PEPTIDOGLYCAN D,D-TRANSPEPTIDASE FTSI"/>
    <property type="match status" value="1"/>
</dbReference>
<evidence type="ECO:0000256" key="2">
    <source>
        <dbReference type="ARBA" id="ARBA00007171"/>
    </source>
</evidence>
<dbReference type="Gene3D" id="3.30.450.330">
    <property type="match status" value="1"/>
</dbReference>
<dbReference type="InterPro" id="IPR050515">
    <property type="entry name" value="Beta-lactam/transpept"/>
</dbReference>
<accession>A0A542YR16</accession>
<dbReference type="InterPro" id="IPR012338">
    <property type="entry name" value="Beta-lactam/transpept-like"/>
</dbReference>
<dbReference type="Pfam" id="PF00905">
    <property type="entry name" value="Transpeptidase"/>
    <property type="match status" value="1"/>
</dbReference>
<dbReference type="Pfam" id="PF03717">
    <property type="entry name" value="PBP_dimer"/>
    <property type="match status" value="1"/>
</dbReference>
<feature type="region of interest" description="Disordered" evidence="4">
    <location>
        <begin position="557"/>
        <end position="597"/>
    </location>
</feature>
<keyword evidence="8" id="KW-1185">Reference proteome</keyword>
<dbReference type="InterPro" id="IPR036138">
    <property type="entry name" value="PBP_dimer_sf"/>
</dbReference>
<protein>
    <submittedName>
        <fullName evidence="7">Peptidoglycan synthetase FtsI</fullName>
    </submittedName>
</protein>
<dbReference type="SUPFAM" id="SSF56519">
    <property type="entry name" value="Penicillin binding protein dimerisation domain"/>
    <property type="match status" value="1"/>
</dbReference>
<dbReference type="GO" id="GO:0005886">
    <property type="term" value="C:plasma membrane"/>
    <property type="evidence" value="ECO:0007669"/>
    <property type="project" value="TreeGrafter"/>
</dbReference>
<keyword evidence="3" id="KW-0472">Membrane</keyword>